<name>A0A1B9ICJ1_9TREE</name>
<evidence type="ECO:0000313" key="4">
    <source>
        <dbReference type="Proteomes" id="UP000094020"/>
    </source>
</evidence>
<reference evidence="2" key="3">
    <citation type="submission" date="2016-07" db="EMBL/GenBank/DDBJ databases">
        <title>Evolution of pathogenesis and genome organization in the Tremellales.</title>
        <authorList>
            <person name="Cuomo C."/>
            <person name="Litvintseva A."/>
            <person name="Heitman J."/>
            <person name="Chen Y."/>
            <person name="Sun S."/>
            <person name="Springer D."/>
            <person name="Dromer F."/>
            <person name="Young S."/>
            <person name="Zeng Q."/>
            <person name="Chapman S."/>
            <person name="Gujja S."/>
            <person name="Saif S."/>
            <person name="Birren B."/>
        </authorList>
    </citation>
    <scope>NUCLEOTIDE SEQUENCE</scope>
    <source>
        <strain evidence="2">CBS 10737</strain>
    </source>
</reference>
<dbReference type="EMBL" id="KI894007">
    <property type="protein sequence ID" value="OCF53193.1"/>
    <property type="molecule type" value="Genomic_DNA"/>
</dbReference>
<reference evidence="3" key="4">
    <citation type="submission" date="2024-02" db="EMBL/GenBank/DDBJ databases">
        <title>Comparative genomics of Cryptococcus and Kwoniella reveals pathogenesis evolution and contrasting modes of karyotype evolution via chromosome fusion or intercentromeric recombination.</title>
        <authorList>
            <person name="Coelho M.A."/>
            <person name="David-Palma M."/>
            <person name="Shea T."/>
            <person name="Bowers K."/>
            <person name="McGinley-Smith S."/>
            <person name="Mohammad A.W."/>
            <person name="Gnirke A."/>
            <person name="Yurkov A.M."/>
            <person name="Nowrousian M."/>
            <person name="Sun S."/>
            <person name="Cuomo C.A."/>
            <person name="Heitman J."/>
        </authorList>
    </citation>
    <scope>NUCLEOTIDE SEQUENCE</scope>
    <source>
        <strain evidence="3">CBS 10737</strain>
    </source>
</reference>
<dbReference type="KEGG" id="kpin:30168863"/>
<feature type="region of interest" description="Disordered" evidence="1">
    <location>
        <begin position="1"/>
        <end position="59"/>
    </location>
</feature>
<dbReference type="OrthoDB" id="2564676at2759"/>
<feature type="region of interest" description="Disordered" evidence="1">
    <location>
        <begin position="72"/>
        <end position="136"/>
    </location>
</feature>
<feature type="compositionally biased region" description="Basic and acidic residues" evidence="1">
    <location>
        <begin position="88"/>
        <end position="97"/>
    </location>
</feature>
<evidence type="ECO:0000313" key="3">
    <source>
        <dbReference type="EMBL" id="WWC66925.1"/>
    </source>
</evidence>
<sequence length="342" mass="38873">MLAPTQRHKRPRSPSPPLSPDVASPLDVLLKRRRREELSFSSPGEHPISPFAPQHQSNDYFGTVSAADIELPHAESSTSALKRSIAGVERRRTKQWEKQNAPSISNSQPTPPHSNHYLNVTPTPRNAYSQPDPMSSSPIRNILPSSSPFKPKPKIEDDIWTSHTSGEMNDVQQQHQFGVNHGSGEEEVMDMNEDEMKREWGEAYEEQNWLLHSLHVARLQSQCHPHPSYNQISLHQAHTPLRQTESNMSNQTITSHDSTLISPYPTYRNQPSYPDSSPVNSHHPSVELRSPSYGQLNGMEDDDMEILHSGLSEAVEDEIRKRYEETNKLLAELEVVRRNRWG</sequence>
<protein>
    <submittedName>
        <fullName evidence="2">Uncharacterized protein</fullName>
    </submittedName>
</protein>
<organism evidence="2">
    <name type="scientific">Kwoniella pini CBS 10737</name>
    <dbReference type="NCBI Taxonomy" id="1296096"/>
    <lineage>
        <taxon>Eukaryota</taxon>
        <taxon>Fungi</taxon>
        <taxon>Dikarya</taxon>
        <taxon>Basidiomycota</taxon>
        <taxon>Agaricomycotina</taxon>
        <taxon>Tremellomycetes</taxon>
        <taxon>Tremellales</taxon>
        <taxon>Cryptococcaceae</taxon>
        <taxon>Kwoniella</taxon>
    </lineage>
</organism>
<feature type="compositionally biased region" description="Polar residues" evidence="1">
    <location>
        <begin position="116"/>
        <end position="136"/>
    </location>
</feature>
<dbReference type="EMBL" id="CP144519">
    <property type="protein sequence ID" value="WWC66925.1"/>
    <property type="molecule type" value="Genomic_DNA"/>
</dbReference>
<dbReference type="AlphaFoldDB" id="A0A1B9ICJ1"/>
<keyword evidence="4" id="KW-1185">Reference proteome</keyword>
<evidence type="ECO:0000313" key="2">
    <source>
        <dbReference type="EMBL" id="OCF53193.1"/>
    </source>
</evidence>
<reference evidence="2" key="1">
    <citation type="submission" date="2013-07" db="EMBL/GenBank/DDBJ databases">
        <title>The Genome Sequence of Cryptococcus pinus CBS10737.</title>
        <authorList>
            <consortium name="The Broad Institute Genome Sequencing Platform"/>
            <person name="Cuomo C."/>
            <person name="Litvintseva A."/>
            <person name="Chen Y."/>
            <person name="Heitman J."/>
            <person name="Sun S."/>
            <person name="Springer D."/>
            <person name="Dromer F."/>
            <person name="Young S.K."/>
            <person name="Zeng Q."/>
            <person name="Gargeya S."/>
            <person name="Fitzgerald M."/>
            <person name="Abouelleil A."/>
            <person name="Alvarado L."/>
            <person name="Berlin A.M."/>
            <person name="Chapman S.B."/>
            <person name="Dewar J."/>
            <person name="Goldberg J."/>
            <person name="Griggs A."/>
            <person name="Gujja S."/>
            <person name="Hansen M."/>
            <person name="Howarth C."/>
            <person name="Imamovic A."/>
            <person name="Larimer J."/>
            <person name="McCowan C."/>
            <person name="Murphy C."/>
            <person name="Pearson M."/>
            <person name="Priest M."/>
            <person name="Roberts A."/>
            <person name="Saif S."/>
            <person name="Shea T."/>
            <person name="Sykes S."/>
            <person name="Wortman J."/>
            <person name="Nusbaum C."/>
            <person name="Birren B."/>
        </authorList>
    </citation>
    <scope>NUCLEOTIDE SEQUENCE [LARGE SCALE GENOMIC DNA]</scope>
    <source>
        <strain evidence="2">CBS 10737</strain>
    </source>
</reference>
<feature type="compositionally biased region" description="Polar residues" evidence="1">
    <location>
        <begin position="98"/>
        <end position="108"/>
    </location>
</feature>
<accession>A0A1B9ICJ1</accession>
<reference evidence="3" key="2">
    <citation type="submission" date="2013-07" db="EMBL/GenBank/DDBJ databases">
        <authorList>
            <consortium name="The Broad Institute Genome Sequencing Platform"/>
            <person name="Cuomo C."/>
            <person name="Litvintseva A."/>
            <person name="Chen Y."/>
            <person name="Heitman J."/>
            <person name="Sun S."/>
            <person name="Springer D."/>
            <person name="Dromer F."/>
            <person name="Young S.K."/>
            <person name="Zeng Q."/>
            <person name="Gargeya S."/>
            <person name="Fitzgerald M."/>
            <person name="Abouelleil A."/>
            <person name="Alvarado L."/>
            <person name="Berlin A.M."/>
            <person name="Chapman S.B."/>
            <person name="Dewar J."/>
            <person name="Goldberg J."/>
            <person name="Griggs A."/>
            <person name="Gujja S."/>
            <person name="Hansen M."/>
            <person name="Howarth C."/>
            <person name="Imamovic A."/>
            <person name="Larimer J."/>
            <person name="McCowan C."/>
            <person name="Murphy C."/>
            <person name="Pearson M."/>
            <person name="Priest M."/>
            <person name="Roberts A."/>
            <person name="Saif S."/>
            <person name="Shea T."/>
            <person name="Sykes S."/>
            <person name="Wortman J."/>
            <person name="Nusbaum C."/>
            <person name="Birren B."/>
        </authorList>
    </citation>
    <scope>NUCLEOTIDE SEQUENCE</scope>
    <source>
        <strain evidence="3">CBS 10737</strain>
    </source>
</reference>
<proteinExistence type="predicted"/>
<dbReference type="Proteomes" id="UP000094020">
    <property type="component" value="Chromosome 1"/>
</dbReference>
<gene>
    <name evidence="2" type="ORF">I206_00494</name>
    <name evidence="3" type="ORF">I206_100832</name>
</gene>
<dbReference type="RefSeq" id="XP_019014412.1">
    <property type="nucleotide sequence ID" value="XM_019152274.1"/>
</dbReference>
<evidence type="ECO:0000256" key="1">
    <source>
        <dbReference type="SAM" id="MobiDB-lite"/>
    </source>
</evidence>
<feature type="compositionally biased region" description="Basic residues" evidence="1">
    <location>
        <begin position="1"/>
        <end position="12"/>
    </location>
</feature>
<dbReference type="GeneID" id="30168863"/>